<dbReference type="InterPro" id="IPR001849">
    <property type="entry name" value="PH_domain"/>
</dbReference>
<evidence type="ECO:0000256" key="3">
    <source>
        <dbReference type="ARBA" id="ARBA00004496"/>
    </source>
</evidence>
<dbReference type="InterPro" id="IPR046349">
    <property type="entry name" value="C1-like_sf"/>
</dbReference>
<keyword evidence="15" id="KW-0862">Zinc</keyword>
<evidence type="ECO:0000259" key="24">
    <source>
        <dbReference type="PROSITE" id="PS50081"/>
    </source>
</evidence>
<accession>A0A315WCQ6</accession>
<comment type="caution">
    <text evidence="25">The sequence shown here is derived from an EMBL/GenBank/DDBJ whole genome shotgun (WGS) entry which is preliminary data.</text>
</comment>
<evidence type="ECO:0000256" key="15">
    <source>
        <dbReference type="ARBA" id="ARBA00022833"/>
    </source>
</evidence>
<evidence type="ECO:0000256" key="6">
    <source>
        <dbReference type="ARBA" id="ARBA00022490"/>
    </source>
</evidence>
<dbReference type="Proteomes" id="UP000250572">
    <property type="component" value="Unassembled WGS sequence"/>
</dbReference>
<feature type="compositionally biased region" description="Polar residues" evidence="21">
    <location>
        <begin position="177"/>
        <end position="190"/>
    </location>
</feature>
<evidence type="ECO:0000256" key="1">
    <source>
        <dbReference type="ARBA" id="ARBA00001946"/>
    </source>
</evidence>
<evidence type="ECO:0000313" key="26">
    <source>
        <dbReference type="Proteomes" id="UP000250572"/>
    </source>
</evidence>
<dbReference type="Pfam" id="PF00169">
    <property type="entry name" value="PH"/>
    <property type="match status" value="1"/>
</dbReference>
<keyword evidence="11" id="KW-0677">Repeat</keyword>
<dbReference type="FunFam" id="3.30.60.20:FF:000019">
    <property type="entry name" value="Serine/threonine-protein kinase"/>
    <property type="match status" value="1"/>
</dbReference>
<dbReference type="Pfam" id="PF00069">
    <property type="entry name" value="Pkinase"/>
    <property type="match status" value="1"/>
</dbReference>
<feature type="domain" description="Phorbol-ester/DAG-type" evidence="24">
    <location>
        <begin position="483"/>
        <end position="514"/>
    </location>
</feature>
<sequence length="1310" mass="148541">MEQQRHLDTLSNMAVRCNMSQHVSIRAATRTERRAASTQRCGMEWRGVELGRGLRRRRRRRTGRRNQVRVFVKPKLAWTIGLVGGRDTAELLMDSSLFRHIAAEARIYMKTMLFIERAEEEQCCKLPPLQRTEIYGTCCIWRAHSITSDPSHTGHQLFQLLVSETEGGGEGEEQEGWSSQTPESLTSIPRAKQQLSSPHCRWYLNVVLGAAPPQAGKALVYISSDVPSRILRSCDQDLLVYFAIYILKEGSDILQSLRVKFLARDEQKSSIIQDPAIPRATGSLISPQNGNLPECGFYGMYEKILLFRHDQTSDNMLQLLRSASQIQEGDLVEAILSASATVEDFQIRPHSLFVHSYRAPTFCDHCGEMLWGLVRQGLKCEGCGLNYHKRCAFKIPNNCSGVRRRRSSTVSLTGGIVNVGRPLSAEPSPPHCTDDALLSPVSPNVEKNQLDYYSGRERRASTQSYIGRPIELDKILLSKVKVPHTFLIHSYTRPTVCQHCKKLLKGLFRQGLQCKDLLSPGAESDAVMVEGCLDDPSGDRRGSLLDDMDEALTSDGGLMLDTGSADLSDLRDPDLDDSNRAISPSTSNNIPLMRIVQSVKHTKRKNSNVMKEGWMVHYTSKDTLKKRHYWRLDSKCITLYQNDTGSKYYREIPLSEILSLEPAQNFSLLPEGANPHCFEITTAMLVYYVGENLLRGESSMTGSSILVSGVGQDVARMWEMAIQHALMPAVSTGICHNSHRSGHKEISISISVSNCQIQENVDINSVYQIFPDEVLGSGQFGIVYGGKHRKSGRDVAIKIIDKLRFPTKQESQLRNEVAILQSLHHPGVVNLECMFETPERVFVVMEKLHGDMLEMILSSEKGRLPERITKFLVTQILVALRHLHFKNIVHCDLKPENVLLASADSFPQVKLCDFGFARIIGEKSFRRSVVGTPAYLAPEVLRNKGYNRSLDMWSVGVIIYVSLSGTFPFNEDEDINDQIQNAAFMYPPHPWKKVSQEAIDLINNLLQVKMRKRYSVDKTLSHPWLQDYQMWLDLRTLEGRMNERYITHESDDLRWLHHAQLSGLDYPSNVMNGPVNDVDPGMERYHEQEEELETLSERISFSGYWCSATTGEEVNRIFKGFSWFDTVQCESEPHQLEMEQMHQFWSPIKFTRLQSHSAALISAVTSLRQSECVTAPPWLITAFLEISPAPPGHPPSPSGFLLTPQEKSRMMAPYESQVTFETVASVAYDECVRLVHIFVFLCLPERFVSGERSFCLFARRETVFVFRFSLTIRLLWQPPNNEEKRHNKRQPKIKSCAVQSSKTTEQMKKQ</sequence>
<comment type="catalytic activity">
    <reaction evidence="19">
        <text>L-threonyl-[protein] + ATP = O-phospho-L-threonyl-[protein] + ADP + H(+)</text>
        <dbReference type="Rhea" id="RHEA:46608"/>
        <dbReference type="Rhea" id="RHEA-COMP:11060"/>
        <dbReference type="Rhea" id="RHEA-COMP:11605"/>
        <dbReference type="ChEBI" id="CHEBI:15378"/>
        <dbReference type="ChEBI" id="CHEBI:30013"/>
        <dbReference type="ChEBI" id="CHEBI:30616"/>
        <dbReference type="ChEBI" id="CHEBI:61977"/>
        <dbReference type="ChEBI" id="CHEBI:456216"/>
        <dbReference type="EC" id="2.7.11.13"/>
    </reaction>
</comment>
<dbReference type="PROSITE" id="PS50081">
    <property type="entry name" value="ZF_DAG_PE_2"/>
    <property type="match status" value="2"/>
</dbReference>
<feature type="domain" description="PH" evidence="22">
    <location>
        <begin position="608"/>
        <end position="727"/>
    </location>
</feature>
<feature type="domain" description="Phorbol-ester/DAG-type" evidence="24">
    <location>
        <begin position="349"/>
        <end position="399"/>
    </location>
</feature>
<dbReference type="FunFam" id="1.10.510.10:FF:000151">
    <property type="entry name" value="Serine/threonine-protein kinase"/>
    <property type="match status" value="1"/>
</dbReference>
<evidence type="ECO:0000256" key="8">
    <source>
        <dbReference type="ARBA" id="ARBA00022553"/>
    </source>
</evidence>
<dbReference type="CDD" id="cd01239">
    <property type="entry name" value="PH_PKD"/>
    <property type="match status" value="1"/>
</dbReference>
<dbReference type="GO" id="GO:0008270">
    <property type="term" value="F:zinc ion binding"/>
    <property type="evidence" value="ECO:0007669"/>
    <property type="project" value="UniProtKB-KW"/>
</dbReference>
<evidence type="ECO:0000256" key="11">
    <source>
        <dbReference type="ARBA" id="ARBA00022737"/>
    </source>
</evidence>
<dbReference type="PROSITE" id="PS00479">
    <property type="entry name" value="ZF_DAG_PE_1"/>
    <property type="match status" value="1"/>
</dbReference>
<feature type="domain" description="Protein kinase" evidence="23">
    <location>
        <begin position="769"/>
        <end position="1025"/>
    </location>
</feature>
<dbReference type="SMART" id="SM00233">
    <property type="entry name" value="PH"/>
    <property type="match status" value="1"/>
</dbReference>
<dbReference type="Pfam" id="PF25525">
    <property type="entry name" value="Ubiquitin_PRKD1_N"/>
    <property type="match status" value="1"/>
</dbReference>
<proteinExistence type="inferred from homology"/>
<feature type="region of interest" description="Disordered" evidence="21">
    <location>
        <begin position="1281"/>
        <end position="1310"/>
    </location>
</feature>
<feature type="binding site" evidence="20">
    <location>
        <position position="798"/>
    </location>
    <ligand>
        <name>ATP</name>
        <dbReference type="ChEBI" id="CHEBI:30616"/>
    </ligand>
</feature>
<dbReference type="STRING" id="33528.ENSGAFP00000010184"/>
<evidence type="ECO:0000256" key="9">
    <source>
        <dbReference type="ARBA" id="ARBA00022679"/>
    </source>
</evidence>
<feature type="region of interest" description="Disordered" evidence="21">
    <location>
        <begin position="167"/>
        <end position="190"/>
    </location>
</feature>
<evidence type="ECO:0000256" key="13">
    <source>
        <dbReference type="ARBA" id="ARBA00022771"/>
    </source>
</evidence>
<evidence type="ECO:0000259" key="23">
    <source>
        <dbReference type="PROSITE" id="PS50011"/>
    </source>
</evidence>
<comment type="cofactor">
    <cofactor evidence="1">
        <name>Mg(2+)</name>
        <dbReference type="ChEBI" id="CHEBI:18420"/>
    </cofactor>
</comment>
<keyword evidence="26" id="KW-1185">Reference proteome</keyword>
<reference evidence="25 26" key="1">
    <citation type="journal article" date="2018" name="G3 (Bethesda)">
        <title>A High-Quality Reference Genome for the Invasive Mosquitofish Gambusia affinis Using a Chicago Library.</title>
        <authorList>
            <person name="Hoffberg S.L."/>
            <person name="Troendle N.J."/>
            <person name="Glenn T.C."/>
            <person name="Mahmud O."/>
            <person name="Louha S."/>
            <person name="Chalopin D."/>
            <person name="Bennetzen J.L."/>
            <person name="Mauricio R."/>
        </authorList>
    </citation>
    <scope>NUCLEOTIDE SEQUENCE [LARGE SCALE GENOMIC DNA]</scope>
    <source>
        <strain evidence="25">NE01/NJP1002.9</strain>
        <tissue evidence="25">Muscle</tissue>
    </source>
</reference>
<evidence type="ECO:0000256" key="5">
    <source>
        <dbReference type="ARBA" id="ARBA00012429"/>
    </source>
</evidence>
<dbReference type="InterPro" id="IPR000719">
    <property type="entry name" value="Prot_kinase_dom"/>
</dbReference>
<dbReference type="Gene3D" id="1.10.510.10">
    <property type="entry name" value="Transferase(Phosphotransferase) domain 1"/>
    <property type="match status" value="1"/>
</dbReference>
<feature type="non-terminal residue" evidence="25">
    <location>
        <position position="1310"/>
    </location>
</feature>
<name>A0A315WCQ6_GAMAF</name>
<keyword evidence="7" id="KW-0723">Serine/threonine-protein kinase</keyword>
<dbReference type="GO" id="GO:0005524">
    <property type="term" value="F:ATP binding"/>
    <property type="evidence" value="ECO:0007669"/>
    <property type="project" value="UniProtKB-UniRule"/>
</dbReference>
<dbReference type="InterPro" id="IPR017441">
    <property type="entry name" value="Protein_kinase_ATP_BS"/>
</dbReference>
<evidence type="ECO:0000256" key="2">
    <source>
        <dbReference type="ARBA" id="ARBA00004370"/>
    </source>
</evidence>
<evidence type="ECO:0000256" key="10">
    <source>
        <dbReference type="ARBA" id="ARBA00022723"/>
    </source>
</evidence>
<dbReference type="CDD" id="cd14082">
    <property type="entry name" value="STKc_PKD"/>
    <property type="match status" value="1"/>
</dbReference>
<dbReference type="EMBL" id="NHOQ01000541">
    <property type="protein sequence ID" value="PWA29653.1"/>
    <property type="molecule type" value="Genomic_DNA"/>
</dbReference>
<dbReference type="SUPFAM" id="SSF50729">
    <property type="entry name" value="PH domain-like"/>
    <property type="match status" value="1"/>
</dbReference>
<keyword evidence="13" id="KW-0863">Zinc-finger</keyword>
<keyword evidence="18" id="KW-0472">Membrane</keyword>
<dbReference type="PROSITE" id="PS50003">
    <property type="entry name" value="PH_DOMAIN"/>
    <property type="match status" value="1"/>
</dbReference>
<dbReference type="GO" id="GO:0005829">
    <property type="term" value="C:cytosol"/>
    <property type="evidence" value="ECO:0007669"/>
    <property type="project" value="TreeGrafter"/>
</dbReference>
<dbReference type="GO" id="GO:0004697">
    <property type="term" value="F:diacylglycerol-dependent serine/threonine kinase activity"/>
    <property type="evidence" value="ECO:0007669"/>
    <property type="project" value="UniProtKB-EC"/>
</dbReference>
<evidence type="ECO:0000256" key="19">
    <source>
        <dbReference type="ARBA" id="ARBA00047272"/>
    </source>
</evidence>
<evidence type="ECO:0000256" key="18">
    <source>
        <dbReference type="ARBA" id="ARBA00023136"/>
    </source>
</evidence>
<dbReference type="InterPro" id="IPR002219">
    <property type="entry name" value="PKC_DAG/PE"/>
</dbReference>
<evidence type="ECO:0000256" key="14">
    <source>
        <dbReference type="ARBA" id="ARBA00022777"/>
    </source>
</evidence>
<organism evidence="25 26">
    <name type="scientific">Gambusia affinis</name>
    <name type="common">Western mosquitofish</name>
    <name type="synonym">Heterandria affinis</name>
    <dbReference type="NCBI Taxonomy" id="33528"/>
    <lineage>
        <taxon>Eukaryota</taxon>
        <taxon>Metazoa</taxon>
        <taxon>Chordata</taxon>
        <taxon>Craniata</taxon>
        <taxon>Vertebrata</taxon>
        <taxon>Euteleostomi</taxon>
        <taxon>Actinopterygii</taxon>
        <taxon>Neopterygii</taxon>
        <taxon>Teleostei</taxon>
        <taxon>Neoteleostei</taxon>
        <taxon>Acanthomorphata</taxon>
        <taxon>Ovalentaria</taxon>
        <taxon>Atherinomorphae</taxon>
        <taxon>Cyprinodontiformes</taxon>
        <taxon>Poeciliidae</taxon>
        <taxon>Poeciliinae</taxon>
        <taxon>Gambusia</taxon>
    </lineage>
</organism>
<keyword evidence="14" id="KW-0418">Kinase</keyword>
<evidence type="ECO:0000256" key="21">
    <source>
        <dbReference type="SAM" id="MobiDB-lite"/>
    </source>
</evidence>
<dbReference type="Pfam" id="PF00130">
    <property type="entry name" value="C1_1"/>
    <property type="match status" value="2"/>
</dbReference>
<dbReference type="Gene3D" id="2.30.29.30">
    <property type="entry name" value="Pleckstrin-homology domain (PH domain)/Phosphotyrosine-binding domain (PTB)"/>
    <property type="match status" value="1"/>
</dbReference>
<evidence type="ECO:0000256" key="20">
    <source>
        <dbReference type="PROSITE-ProRule" id="PRU10141"/>
    </source>
</evidence>
<evidence type="ECO:0000256" key="16">
    <source>
        <dbReference type="ARBA" id="ARBA00022840"/>
    </source>
</evidence>
<dbReference type="PANTHER" id="PTHR22968">
    <property type="entry name" value="PROTEIN KINASE C, MU"/>
    <property type="match status" value="1"/>
</dbReference>
<dbReference type="PROSITE" id="PS50011">
    <property type="entry name" value="PROTEIN_KINASE_DOM"/>
    <property type="match status" value="1"/>
</dbReference>
<dbReference type="SMART" id="SM00220">
    <property type="entry name" value="S_TKc"/>
    <property type="match status" value="1"/>
</dbReference>
<dbReference type="FunFam" id="3.30.200.20:FF:000137">
    <property type="entry name" value="Serine/threonine-protein kinase"/>
    <property type="match status" value="1"/>
</dbReference>
<dbReference type="PROSITE" id="PS00108">
    <property type="entry name" value="PROTEIN_KINASE_ST"/>
    <property type="match status" value="1"/>
</dbReference>
<dbReference type="GO" id="GO:0035556">
    <property type="term" value="P:intracellular signal transduction"/>
    <property type="evidence" value="ECO:0007669"/>
    <property type="project" value="TreeGrafter"/>
</dbReference>
<dbReference type="GO" id="GO:0016020">
    <property type="term" value="C:membrane"/>
    <property type="evidence" value="ECO:0007669"/>
    <property type="project" value="UniProtKB-SubCell"/>
</dbReference>
<dbReference type="PRINTS" id="PR00008">
    <property type="entry name" value="DAGPEDOMAIN"/>
</dbReference>
<dbReference type="SMART" id="SM00109">
    <property type="entry name" value="C1"/>
    <property type="match status" value="2"/>
</dbReference>
<evidence type="ECO:0000256" key="17">
    <source>
        <dbReference type="ARBA" id="ARBA00022842"/>
    </source>
</evidence>
<gene>
    <name evidence="25" type="ORF">CCH79_00007733</name>
</gene>
<keyword evidence="6" id="KW-0963">Cytoplasm</keyword>
<keyword evidence="10" id="KW-0479">Metal-binding</keyword>
<dbReference type="InterPro" id="IPR011993">
    <property type="entry name" value="PH-like_dom_sf"/>
</dbReference>
<evidence type="ECO:0000256" key="12">
    <source>
        <dbReference type="ARBA" id="ARBA00022741"/>
    </source>
</evidence>
<keyword evidence="17" id="KW-0460">Magnesium</keyword>
<dbReference type="EC" id="2.7.11.13" evidence="5"/>
<dbReference type="Gene3D" id="3.30.60.20">
    <property type="match status" value="2"/>
</dbReference>
<dbReference type="InterPro" id="IPR057764">
    <property type="entry name" value="Ubiquitin_PRKD1-3_N"/>
</dbReference>
<comment type="subcellular location">
    <subcellularLocation>
        <location evidence="3">Cytoplasm</location>
    </subcellularLocation>
    <subcellularLocation>
        <location evidence="2">Membrane</location>
    </subcellularLocation>
</comment>
<dbReference type="InterPro" id="IPR011009">
    <property type="entry name" value="Kinase-like_dom_sf"/>
</dbReference>
<dbReference type="PANTHER" id="PTHR22968:SF9">
    <property type="entry name" value="SERINE_THREONINE-PROTEIN KINASE D1"/>
    <property type="match status" value="1"/>
</dbReference>
<dbReference type="SUPFAM" id="SSF57889">
    <property type="entry name" value="Cysteine-rich domain"/>
    <property type="match status" value="2"/>
</dbReference>
<evidence type="ECO:0000313" key="25">
    <source>
        <dbReference type="EMBL" id="PWA29653.1"/>
    </source>
</evidence>
<evidence type="ECO:0000256" key="7">
    <source>
        <dbReference type="ARBA" id="ARBA00022527"/>
    </source>
</evidence>
<dbReference type="PROSITE" id="PS00107">
    <property type="entry name" value="PROTEIN_KINASE_ATP"/>
    <property type="match status" value="1"/>
</dbReference>
<evidence type="ECO:0000259" key="22">
    <source>
        <dbReference type="PROSITE" id="PS50003"/>
    </source>
</evidence>
<evidence type="ECO:0000256" key="4">
    <source>
        <dbReference type="ARBA" id="ARBA00008582"/>
    </source>
</evidence>
<comment type="similarity">
    <text evidence="4">Belongs to the protein kinase superfamily. CAMK Ser/Thr protein kinase family. PKD subfamily.</text>
</comment>
<keyword evidence="8" id="KW-0597">Phosphoprotein</keyword>
<dbReference type="InterPro" id="IPR020454">
    <property type="entry name" value="DAG/PE-bd"/>
</dbReference>
<keyword evidence="12 20" id="KW-0547">Nucleotide-binding</keyword>
<dbReference type="InterPro" id="IPR008271">
    <property type="entry name" value="Ser/Thr_kinase_AS"/>
</dbReference>
<dbReference type="FunFam" id="2.30.29.30:FF:000056">
    <property type="entry name" value="Serine/threonine-protein kinase"/>
    <property type="match status" value="1"/>
</dbReference>
<dbReference type="GO" id="GO:0007200">
    <property type="term" value="P:phospholipase C-activating G protein-coupled receptor signaling pathway"/>
    <property type="evidence" value="ECO:0007669"/>
    <property type="project" value="TreeGrafter"/>
</dbReference>
<dbReference type="SUPFAM" id="SSF56112">
    <property type="entry name" value="Protein kinase-like (PK-like)"/>
    <property type="match status" value="1"/>
</dbReference>
<keyword evidence="16 20" id="KW-0067">ATP-binding</keyword>
<protein>
    <recommendedName>
        <fullName evidence="5">protein kinase C</fullName>
        <ecNumber evidence="5">2.7.11.13</ecNumber>
    </recommendedName>
</protein>
<keyword evidence="9" id="KW-0808">Transferase</keyword>